<evidence type="ECO:0000313" key="3">
    <source>
        <dbReference type="Proteomes" id="UP000009071"/>
    </source>
</evidence>
<dbReference type="STRING" id="573370.DMR_32260"/>
<dbReference type="HOGENOM" id="CLU_2632349_0_0_7"/>
<name>C4XJG7_SOLM1</name>
<dbReference type="KEGG" id="dma:DMR_32260"/>
<evidence type="ECO:0000313" key="2">
    <source>
        <dbReference type="EMBL" id="BAH76717.1"/>
    </source>
</evidence>
<accession>C4XJG7</accession>
<proteinExistence type="predicted"/>
<feature type="region of interest" description="Disordered" evidence="1">
    <location>
        <begin position="1"/>
        <end position="25"/>
    </location>
</feature>
<keyword evidence="3" id="KW-1185">Reference proteome</keyword>
<dbReference type="EMBL" id="AP010904">
    <property type="protein sequence ID" value="BAH76717.1"/>
    <property type="molecule type" value="Genomic_DNA"/>
</dbReference>
<dbReference type="Proteomes" id="UP000009071">
    <property type="component" value="Chromosome"/>
</dbReference>
<protein>
    <submittedName>
        <fullName evidence="2">Uncharacterized protein</fullName>
    </submittedName>
</protein>
<evidence type="ECO:0000256" key="1">
    <source>
        <dbReference type="SAM" id="MobiDB-lite"/>
    </source>
</evidence>
<sequence length="77" mass="8594">MTFGPQYENRHQDEDDNGNGYYDDPFHGKLVAGRAEFVTLRWYEPTANGAPAASPSSRSLDTAQGNQKNLFYGSNFC</sequence>
<reference evidence="2 3" key="1">
    <citation type="journal article" date="2009" name="Genome Res.">
        <title>Whole genome sequence of Desulfovibrio magneticus strain RS-1 revealed common gene clusters in magnetotactic bacteria.</title>
        <authorList>
            <person name="Nakazawa H."/>
            <person name="Arakaki A."/>
            <person name="Narita-Yamada S."/>
            <person name="Yashiro I."/>
            <person name="Jinno K."/>
            <person name="Aoki N."/>
            <person name="Tsuruyama A."/>
            <person name="Okamura Y."/>
            <person name="Tanikawa S."/>
            <person name="Fujita N."/>
            <person name="Takeyama H."/>
            <person name="Matsunaga T."/>
        </authorList>
    </citation>
    <scope>NUCLEOTIDE SEQUENCE [LARGE SCALE GENOMIC DNA]</scope>
    <source>
        <strain evidence="3">ATCC 700980 / DSM 13731 / RS-1</strain>
    </source>
</reference>
<gene>
    <name evidence="2" type="ordered locus">DMR_32260</name>
</gene>
<dbReference type="AlphaFoldDB" id="C4XJG7"/>
<organism evidence="2 3">
    <name type="scientific">Solidesulfovibrio magneticus (strain ATCC 700980 / DSM 13731 / RS-1)</name>
    <name type="common">Desulfovibrio magneticus</name>
    <dbReference type="NCBI Taxonomy" id="573370"/>
    <lineage>
        <taxon>Bacteria</taxon>
        <taxon>Pseudomonadati</taxon>
        <taxon>Thermodesulfobacteriota</taxon>
        <taxon>Desulfovibrionia</taxon>
        <taxon>Desulfovibrionales</taxon>
        <taxon>Desulfovibrionaceae</taxon>
        <taxon>Solidesulfovibrio</taxon>
    </lineage>
</organism>